<proteinExistence type="predicted"/>
<sequence length="595" mass="66917">MLCSFFEKAELGFLELVVLSYRLWGETLLLLFENPDPGISNVYRVRDRRPWRAPTSTTFSLPTAAPLCFVAFALCTAPAHYLPRYHAGPTLRRRSFAVKKNAHPSVRVTGVSARQLLEDARREQEESEVQELLMELSEDEGEEDLEDTGEHTTLSMELFGDDSDYVDEDDDVNMDDGMDDDDMVSINPQNDPNYVPPPVFIDLLDLTTTPLEDLPASTPAWATMPKGGRDRHPGRREQRAQLQDIKGDGLKECARECIQEAKDSAVRAQFTVPRREVWTGDDSVNSPYTKPLTLNEAKKIPGMQLVEWDGKTTKMIRVGSGDEDCPLVLAGHLPDSEKWDETKTRFNHKMEDASQRMSFPDNWADRRGNHDTERIGVCLGGGQQEPSNLRPFVASNASILKELAEDEDLVEIISYIERIFRANHPKLSNLYRNVNAQLLADDPSLNFAFGNHSSFAACHFNFNSAVTRPHRDQKNLFFGMCCVYSSGNFDYKKGGHLILWDLKIILEFPPGCFVFLPSAMLEHSNVKIQPGERRSSVAMFSASSLFRWVHLGGATEKQWMAQARAASKWDGGASVKACTDYKKSLSDIALAILRD</sequence>
<feature type="compositionally biased region" description="Basic and acidic residues" evidence="1">
    <location>
        <begin position="227"/>
        <end position="243"/>
    </location>
</feature>
<evidence type="ECO:0000313" key="3">
    <source>
        <dbReference type="Proteomes" id="UP001465976"/>
    </source>
</evidence>
<reference evidence="2 3" key="1">
    <citation type="submission" date="2024-02" db="EMBL/GenBank/DDBJ databases">
        <title>A draft genome for the cacao thread blight pathogen Marasmius crinis-equi.</title>
        <authorList>
            <person name="Cohen S.P."/>
            <person name="Baruah I.K."/>
            <person name="Amoako-Attah I."/>
            <person name="Bukari Y."/>
            <person name="Meinhardt L.W."/>
            <person name="Bailey B.A."/>
        </authorList>
    </citation>
    <scope>NUCLEOTIDE SEQUENCE [LARGE SCALE GENOMIC DNA]</scope>
    <source>
        <strain evidence="2 3">GH-76</strain>
    </source>
</reference>
<dbReference type="EMBL" id="JBAHYK010000575">
    <property type="protein sequence ID" value="KAL0572842.1"/>
    <property type="molecule type" value="Genomic_DNA"/>
</dbReference>
<feature type="region of interest" description="Disordered" evidence="1">
    <location>
        <begin position="215"/>
        <end position="243"/>
    </location>
</feature>
<evidence type="ECO:0000313" key="2">
    <source>
        <dbReference type="EMBL" id="KAL0572842.1"/>
    </source>
</evidence>
<name>A0ABR3FCN8_9AGAR</name>
<comment type="caution">
    <text evidence="2">The sequence shown here is derived from an EMBL/GenBank/DDBJ whole genome shotgun (WGS) entry which is preliminary data.</text>
</comment>
<gene>
    <name evidence="2" type="ORF">V5O48_009121</name>
</gene>
<dbReference type="Proteomes" id="UP001465976">
    <property type="component" value="Unassembled WGS sequence"/>
</dbReference>
<organism evidence="2 3">
    <name type="scientific">Marasmius crinis-equi</name>
    <dbReference type="NCBI Taxonomy" id="585013"/>
    <lineage>
        <taxon>Eukaryota</taxon>
        <taxon>Fungi</taxon>
        <taxon>Dikarya</taxon>
        <taxon>Basidiomycota</taxon>
        <taxon>Agaricomycotina</taxon>
        <taxon>Agaricomycetes</taxon>
        <taxon>Agaricomycetidae</taxon>
        <taxon>Agaricales</taxon>
        <taxon>Marasmiineae</taxon>
        <taxon>Marasmiaceae</taxon>
        <taxon>Marasmius</taxon>
    </lineage>
</organism>
<protein>
    <recommendedName>
        <fullName evidence="4">Prolyl 4-hydroxylase alpha subunit Fe(2+) 2OG dioxygenase domain-containing protein</fullName>
    </recommendedName>
</protein>
<evidence type="ECO:0008006" key="4">
    <source>
        <dbReference type="Google" id="ProtNLM"/>
    </source>
</evidence>
<keyword evidence="3" id="KW-1185">Reference proteome</keyword>
<dbReference type="Gene3D" id="3.60.130.30">
    <property type="match status" value="1"/>
</dbReference>
<evidence type="ECO:0000256" key="1">
    <source>
        <dbReference type="SAM" id="MobiDB-lite"/>
    </source>
</evidence>
<accession>A0ABR3FCN8</accession>